<dbReference type="EMBL" id="CP098400">
    <property type="protein sequence ID" value="URW78678.1"/>
    <property type="molecule type" value="Genomic_DNA"/>
</dbReference>
<evidence type="ECO:0000313" key="2">
    <source>
        <dbReference type="Proteomes" id="UP001056426"/>
    </source>
</evidence>
<reference evidence="1" key="1">
    <citation type="submission" date="2022-05" db="EMBL/GenBank/DDBJ databases">
        <authorList>
            <person name="Sun X."/>
        </authorList>
    </citation>
    <scope>NUCLEOTIDE SEQUENCE</scope>
    <source>
        <strain evidence="1">Ai-910</strain>
    </source>
</reference>
<name>A0A9J6ZMC5_9BACT</name>
<reference evidence="1" key="2">
    <citation type="submission" date="2022-06" db="EMBL/GenBank/DDBJ databases">
        <title>Xiashengella guii gen. nov. sp. nov., a bacterium isolated form anaerobic digestion tank.</title>
        <authorList>
            <person name="Huang H."/>
        </authorList>
    </citation>
    <scope>NUCLEOTIDE SEQUENCE</scope>
    <source>
        <strain evidence="1">Ai-910</strain>
    </source>
</reference>
<protein>
    <submittedName>
        <fullName evidence="1">Uncharacterized protein</fullName>
    </submittedName>
</protein>
<proteinExistence type="predicted"/>
<dbReference type="RefSeq" id="WP_250722039.1">
    <property type="nucleotide sequence ID" value="NZ_CP098400.1"/>
</dbReference>
<keyword evidence="2" id="KW-1185">Reference proteome</keyword>
<gene>
    <name evidence="1" type="ORF">M9189_07345</name>
</gene>
<dbReference type="KEGG" id="alkq:M9189_07345"/>
<accession>A0A9J6ZMC5</accession>
<sequence>MIRLSAFILIMLIGATGIRAQDYNHAFKVQTSFGCGLSYKMIDSNEKGFEVSFIRSERMTQASVIRIHQEPAFPRVSDKMFLLYGYGTHIAHRSSYFLWNPFTPGDGYKEISHDFFAPGFDGYVGLEYRFLKIPFNIVVDLNCNFEFFRPGYFGINFIPTAGLAYVFKDKRNH</sequence>
<organism evidence="1 2">
    <name type="scientific">Xiashengella succiniciproducens</name>
    <dbReference type="NCBI Taxonomy" id="2949635"/>
    <lineage>
        <taxon>Bacteria</taxon>
        <taxon>Pseudomonadati</taxon>
        <taxon>Bacteroidota</taxon>
        <taxon>Bacteroidia</taxon>
        <taxon>Marinilabiliales</taxon>
        <taxon>Marinilabiliaceae</taxon>
        <taxon>Xiashengella</taxon>
    </lineage>
</organism>
<dbReference type="AlphaFoldDB" id="A0A9J6ZMC5"/>
<dbReference type="Proteomes" id="UP001056426">
    <property type="component" value="Chromosome"/>
</dbReference>
<evidence type="ECO:0000313" key="1">
    <source>
        <dbReference type="EMBL" id="URW78678.1"/>
    </source>
</evidence>